<reference evidence="1" key="1">
    <citation type="submission" date="2015-12" db="EMBL/GenBank/DDBJ databases">
        <title>Update maize B73 reference genome by single molecule sequencing technologies.</title>
        <authorList>
            <consortium name="Maize Genome Sequencing Project"/>
            <person name="Ware D."/>
        </authorList>
    </citation>
    <scope>NUCLEOTIDE SEQUENCE [LARGE SCALE GENOMIC DNA]</scope>
    <source>
        <tissue evidence="1">Seedling</tissue>
    </source>
</reference>
<dbReference type="AlphaFoldDB" id="A0A1D6F935"/>
<dbReference type="PaxDb" id="4577-GRMZM2G703442_P01"/>
<evidence type="ECO:0000313" key="1">
    <source>
        <dbReference type="EMBL" id="ONM27663.1"/>
    </source>
</evidence>
<protein>
    <submittedName>
        <fullName evidence="1">Uncharacterized protein</fullName>
    </submittedName>
</protein>
<dbReference type="EMBL" id="CM007648">
    <property type="protein sequence ID" value="ONM27663.1"/>
    <property type="molecule type" value="Genomic_DNA"/>
</dbReference>
<sequence>MFVFWSGHVIWRVLFYKAMVILSLLKDVVQSMEETINSQRRCHAEEHNTAQKDRHPAITKQKHACQSAVTCNKYNILGHFAAECTSKPICWNFKEPEHIASESKDEALCHTSIKIGHLPCYCPTSWANV</sequence>
<accession>A0A1D6F935</accession>
<dbReference type="STRING" id="4577.A0A1D6F935"/>
<proteinExistence type="predicted"/>
<dbReference type="Gene3D" id="4.10.60.10">
    <property type="entry name" value="Zinc finger, CCHC-type"/>
    <property type="match status" value="1"/>
</dbReference>
<name>A0A1D6F935_MAIZE</name>
<gene>
    <name evidence="1" type="ORF">ZEAMMB73_Zm00001d007816</name>
</gene>
<organism evidence="1">
    <name type="scientific">Zea mays</name>
    <name type="common">Maize</name>
    <dbReference type="NCBI Taxonomy" id="4577"/>
    <lineage>
        <taxon>Eukaryota</taxon>
        <taxon>Viridiplantae</taxon>
        <taxon>Streptophyta</taxon>
        <taxon>Embryophyta</taxon>
        <taxon>Tracheophyta</taxon>
        <taxon>Spermatophyta</taxon>
        <taxon>Magnoliopsida</taxon>
        <taxon>Liliopsida</taxon>
        <taxon>Poales</taxon>
        <taxon>Poaceae</taxon>
        <taxon>PACMAD clade</taxon>
        <taxon>Panicoideae</taxon>
        <taxon>Andropogonodae</taxon>
        <taxon>Andropogoneae</taxon>
        <taxon>Tripsacinae</taxon>
        <taxon>Zea</taxon>
    </lineage>
</organism>
<dbReference type="InParanoid" id="A0A1D6F935"/>
<dbReference type="PANTHER" id="PTHR47103:SF7">
    <property type="entry name" value="OS03G0820700 PROTEIN"/>
    <property type="match status" value="1"/>
</dbReference>
<dbReference type="PANTHER" id="PTHR47103">
    <property type="entry name" value="DNA-BINDING PROTEIN"/>
    <property type="match status" value="1"/>
</dbReference>